<gene>
    <name evidence="2" type="ORF">KC980_00555</name>
</gene>
<name>A0A955J232_UNCKA</name>
<keyword evidence="1" id="KW-0812">Transmembrane</keyword>
<reference evidence="2" key="1">
    <citation type="submission" date="2020-04" db="EMBL/GenBank/DDBJ databases">
        <authorList>
            <person name="Zhang T."/>
        </authorList>
    </citation>
    <scope>NUCLEOTIDE SEQUENCE</scope>
    <source>
        <strain evidence="2">HKST-UBA79</strain>
    </source>
</reference>
<organism evidence="2 3">
    <name type="scientific">candidate division WWE3 bacterium</name>
    <dbReference type="NCBI Taxonomy" id="2053526"/>
    <lineage>
        <taxon>Bacteria</taxon>
        <taxon>Katanobacteria</taxon>
    </lineage>
</organism>
<protein>
    <submittedName>
        <fullName evidence="2">Uncharacterized protein</fullName>
    </submittedName>
</protein>
<comment type="caution">
    <text evidence="2">The sequence shown here is derived from an EMBL/GenBank/DDBJ whole genome shotgun (WGS) entry which is preliminary data.</text>
</comment>
<keyword evidence="1" id="KW-1133">Transmembrane helix</keyword>
<evidence type="ECO:0000256" key="1">
    <source>
        <dbReference type="SAM" id="Phobius"/>
    </source>
</evidence>
<feature type="transmembrane region" description="Helical" evidence="1">
    <location>
        <begin position="20"/>
        <end position="41"/>
    </location>
</feature>
<sequence>MNNLYKIFKKQHGVGLVETIFAIGIAVVVMTSLVSLALVSLRTSQKNTSLLRQSKLASEELERIRTYKLTRDWKDFVDDMRNCTGTSYCYIAPDLVLHIDLVPPYGESLEAFGDANIYRYFKAYDPAAVSYPVTSDSALIIDPGTTPDLLRVSVTVETHVGDDVVSAHTHTDISNWTR</sequence>
<proteinExistence type="predicted"/>
<evidence type="ECO:0000313" key="3">
    <source>
        <dbReference type="Proteomes" id="UP000740557"/>
    </source>
</evidence>
<keyword evidence="1" id="KW-0472">Membrane</keyword>
<dbReference type="EMBL" id="JAGQNX010000014">
    <property type="protein sequence ID" value="MCA9307982.1"/>
    <property type="molecule type" value="Genomic_DNA"/>
</dbReference>
<reference evidence="2" key="2">
    <citation type="journal article" date="2021" name="Microbiome">
        <title>Successional dynamics and alternative stable states in a saline activated sludge microbial community over 9 years.</title>
        <authorList>
            <person name="Wang Y."/>
            <person name="Ye J."/>
            <person name="Ju F."/>
            <person name="Liu L."/>
            <person name="Boyd J.A."/>
            <person name="Deng Y."/>
            <person name="Parks D.H."/>
            <person name="Jiang X."/>
            <person name="Yin X."/>
            <person name="Woodcroft B.J."/>
            <person name="Tyson G.W."/>
            <person name="Hugenholtz P."/>
            <person name="Polz M.F."/>
            <person name="Zhang T."/>
        </authorList>
    </citation>
    <scope>NUCLEOTIDE SEQUENCE</scope>
    <source>
        <strain evidence="2">HKST-UBA79</strain>
    </source>
</reference>
<dbReference type="Proteomes" id="UP000740557">
    <property type="component" value="Unassembled WGS sequence"/>
</dbReference>
<accession>A0A955J232</accession>
<dbReference type="AlphaFoldDB" id="A0A955J232"/>
<evidence type="ECO:0000313" key="2">
    <source>
        <dbReference type="EMBL" id="MCA9307982.1"/>
    </source>
</evidence>